<dbReference type="PANTHER" id="PTHR43433">
    <property type="entry name" value="HYDROLASE, ALPHA/BETA FOLD FAMILY PROTEIN"/>
    <property type="match status" value="1"/>
</dbReference>
<organism evidence="2 3">
    <name type="scientific">Tessaracoccus palaemonis</name>
    <dbReference type="NCBI Taxonomy" id="2829499"/>
    <lineage>
        <taxon>Bacteria</taxon>
        <taxon>Bacillati</taxon>
        <taxon>Actinomycetota</taxon>
        <taxon>Actinomycetes</taxon>
        <taxon>Propionibacteriales</taxon>
        <taxon>Propionibacteriaceae</taxon>
        <taxon>Tessaracoccus</taxon>
    </lineage>
</organism>
<accession>A0ABX8SG74</accession>
<dbReference type="InterPro" id="IPR000073">
    <property type="entry name" value="AB_hydrolase_1"/>
</dbReference>
<evidence type="ECO:0000313" key="3">
    <source>
        <dbReference type="Proteomes" id="UP000824504"/>
    </source>
</evidence>
<dbReference type="Proteomes" id="UP000824504">
    <property type="component" value="Chromosome"/>
</dbReference>
<gene>
    <name evidence="2" type="ORF">KDB89_09175</name>
</gene>
<evidence type="ECO:0000259" key="1">
    <source>
        <dbReference type="Pfam" id="PF00561"/>
    </source>
</evidence>
<name>A0ABX8SG74_9ACTN</name>
<proteinExistence type="predicted"/>
<protein>
    <submittedName>
        <fullName evidence="2">Alpha/beta hydrolase</fullName>
    </submittedName>
</protein>
<dbReference type="RefSeq" id="WP_219080393.1">
    <property type="nucleotide sequence ID" value="NZ_CP079216.1"/>
</dbReference>
<reference evidence="2 3" key="1">
    <citation type="submission" date="2021-07" db="EMBL/GenBank/DDBJ databases">
        <title>complete genome sequencing of Tessaracoccus sp.J1M15.</title>
        <authorList>
            <person name="Bae J.-W."/>
            <person name="Kim D.-y."/>
        </authorList>
    </citation>
    <scope>NUCLEOTIDE SEQUENCE [LARGE SCALE GENOMIC DNA]</scope>
    <source>
        <strain evidence="2 3">J1M15</strain>
    </source>
</reference>
<dbReference type="PANTHER" id="PTHR43433:SF4">
    <property type="entry name" value="NON-HEME CHLOROPEROXIDASE-RELATED"/>
    <property type="match status" value="1"/>
</dbReference>
<dbReference type="Pfam" id="PF00561">
    <property type="entry name" value="Abhydrolase_1"/>
    <property type="match status" value="1"/>
</dbReference>
<keyword evidence="3" id="KW-1185">Reference proteome</keyword>
<sequence length="275" mass="29568">MPTLTTPSGVNLHYTDSGGDGRPLVLIHGWPLSGESFTANIPTFASAGYRVVTYDRRGFGQSDKPQVAVDYDELADDLAVVLEALDLRDGVILGFSMGGGEVARFLGRHDPWRIAGAIFSGAITPALCITDDNPDGGMPIDGFTGMAESCRDDRDGFLDSFITTFFSNDAGIQVPEEVRAEALRIAHQSDPVNAVACILIWATDLRKDCEAIKVPTLVVHGTQDQNVPYQPSAARMKNYIPQAEVVPIEGGPHGANLSHKEEWEKAILDFLAGLG</sequence>
<dbReference type="GO" id="GO:0016787">
    <property type="term" value="F:hydrolase activity"/>
    <property type="evidence" value="ECO:0007669"/>
    <property type="project" value="UniProtKB-KW"/>
</dbReference>
<dbReference type="InterPro" id="IPR050471">
    <property type="entry name" value="AB_hydrolase"/>
</dbReference>
<dbReference type="EMBL" id="CP079216">
    <property type="protein sequence ID" value="QXT61959.1"/>
    <property type="molecule type" value="Genomic_DNA"/>
</dbReference>
<keyword evidence="2" id="KW-0378">Hydrolase</keyword>
<evidence type="ECO:0000313" key="2">
    <source>
        <dbReference type="EMBL" id="QXT61959.1"/>
    </source>
</evidence>
<feature type="domain" description="AB hydrolase-1" evidence="1">
    <location>
        <begin position="23"/>
        <end position="258"/>
    </location>
</feature>